<gene>
    <name evidence="11" type="primary">whiB</name>
    <name evidence="13" type="ORF">AO501_24160</name>
</gene>
<keyword evidence="5 11" id="KW-0408">Iron</keyword>
<dbReference type="OrthoDB" id="4228525at2"/>
<dbReference type="GO" id="GO:0005737">
    <property type="term" value="C:cytoplasm"/>
    <property type="evidence" value="ECO:0007669"/>
    <property type="project" value="UniProtKB-SubCell"/>
</dbReference>
<evidence type="ECO:0000313" key="14">
    <source>
        <dbReference type="Proteomes" id="UP000051677"/>
    </source>
</evidence>
<evidence type="ECO:0000259" key="12">
    <source>
        <dbReference type="PROSITE" id="PS51674"/>
    </source>
</evidence>
<comment type="PTM">
    <text evidence="11">The Fe-S cluster can be nitrosylated by nitric oxide (NO).</text>
</comment>
<dbReference type="HAMAP" id="MF_01479">
    <property type="entry name" value="WhiB"/>
    <property type="match status" value="1"/>
</dbReference>
<dbReference type="GO" id="GO:0045454">
    <property type="term" value="P:cell redox homeostasis"/>
    <property type="evidence" value="ECO:0007669"/>
    <property type="project" value="TreeGrafter"/>
</dbReference>
<evidence type="ECO:0000256" key="8">
    <source>
        <dbReference type="ARBA" id="ARBA00023125"/>
    </source>
</evidence>
<evidence type="ECO:0000256" key="1">
    <source>
        <dbReference type="ARBA" id="ARBA00004496"/>
    </source>
</evidence>
<feature type="binding site" evidence="11">
    <location>
        <position position="46"/>
    </location>
    <ligand>
        <name>[4Fe-4S] cluster</name>
        <dbReference type="ChEBI" id="CHEBI:49883"/>
    </ligand>
</feature>
<sequence length="104" mass="11565">MALASQPTGAPDLDWRTRAVCRTADAELLFVDGAQQRQAALICRNCPVKWECATVALDNKFEYGVWGGLTERQRRSLLKKYPDVRSWGAFLARHHAHRAPAGSG</sequence>
<comment type="caution">
    <text evidence="13">The sequence shown here is derived from an EMBL/GenBank/DDBJ whole genome shotgun (WGS) entry which is preliminary data.</text>
</comment>
<dbReference type="GO" id="GO:0047134">
    <property type="term" value="F:protein-disulfide reductase [NAD(P)H] activity"/>
    <property type="evidence" value="ECO:0007669"/>
    <property type="project" value="TreeGrafter"/>
</dbReference>
<dbReference type="GO" id="GO:0045892">
    <property type="term" value="P:negative regulation of DNA-templated transcription"/>
    <property type="evidence" value="ECO:0007669"/>
    <property type="project" value="TreeGrafter"/>
</dbReference>
<dbReference type="GO" id="GO:0035731">
    <property type="term" value="F:dinitrosyl-iron complex binding"/>
    <property type="evidence" value="ECO:0007669"/>
    <property type="project" value="UniProtKB-UniRule"/>
</dbReference>
<proteinExistence type="inferred from homology"/>
<keyword evidence="4 11" id="KW-0479">Metal-binding</keyword>
<evidence type="ECO:0000313" key="13">
    <source>
        <dbReference type="EMBL" id="KQH75189.1"/>
    </source>
</evidence>
<feature type="binding site" evidence="11">
    <location>
        <position position="21"/>
    </location>
    <ligand>
        <name>[4Fe-4S] cluster</name>
        <dbReference type="ChEBI" id="CHEBI:49883"/>
    </ligand>
</feature>
<dbReference type="GO" id="GO:0046872">
    <property type="term" value="F:metal ion binding"/>
    <property type="evidence" value="ECO:0007669"/>
    <property type="project" value="UniProtKB-KW"/>
</dbReference>
<reference evidence="13 14" key="1">
    <citation type="submission" date="2015-10" db="EMBL/GenBank/DDBJ databases">
        <title>Mycobacterium gordonae draft genome assembly.</title>
        <authorList>
            <person name="Ustinova V."/>
            <person name="Smirnova T."/>
            <person name="Blagodatskikh K."/>
            <person name="Varlamov D."/>
            <person name="Larionova E."/>
            <person name="Chernousova L."/>
        </authorList>
    </citation>
    <scope>NUCLEOTIDE SEQUENCE [LARGE SCALE GENOMIC DNA]</scope>
    <source>
        <strain evidence="13 14">CTRI 14-8773</strain>
    </source>
</reference>
<keyword evidence="11" id="KW-0963">Cytoplasm</keyword>
<dbReference type="PANTHER" id="PTHR38839:SF7">
    <property type="entry name" value="TRANSCRIPTIONAL REGULATOR WHIB4"/>
    <property type="match status" value="1"/>
</dbReference>
<evidence type="ECO:0000256" key="11">
    <source>
        <dbReference type="HAMAP-Rule" id="MF_01479"/>
    </source>
</evidence>
<keyword evidence="9 11" id="KW-1015">Disulfide bond</keyword>
<dbReference type="PANTHER" id="PTHR38839">
    <property type="entry name" value="TRANSCRIPTIONAL REGULATOR WHID-RELATED"/>
    <property type="match status" value="1"/>
</dbReference>
<evidence type="ECO:0000256" key="7">
    <source>
        <dbReference type="ARBA" id="ARBA00023015"/>
    </source>
</evidence>
<evidence type="ECO:0000256" key="9">
    <source>
        <dbReference type="ARBA" id="ARBA00023157"/>
    </source>
</evidence>
<dbReference type="GO" id="GO:0003677">
    <property type="term" value="F:DNA binding"/>
    <property type="evidence" value="ECO:0007669"/>
    <property type="project" value="UniProtKB-UniRule"/>
</dbReference>
<dbReference type="AlphaFoldDB" id="A0A0Q2Q5E3"/>
<dbReference type="InterPro" id="IPR034768">
    <property type="entry name" value="4FE4S_WBL"/>
</dbReference>
<keyword evidence="6 11" id="KW-0411">Iron-sulfur</keyword>
<comment type="similarity">
    <text evidence="2 11">Belongs to the WhiB family.</text>
</comment>
<organism evidence="13 14">
    <name type="scientific">Mycobacterium gordonae</name>
    <dbReference type="NCBI Taxonomy" id="1778"/>
    <lineage>
        <taxon>Bacteria</taxon>
        <taxon>Bacillati</taxon>
        <taxon>Actinomycetota</taxon>
        <taxon>Actinomycetes</taxon>
        <taxon>Mycobacteriales</taxon>
        <taxon>Mycobacteriaceae</taxon>
        <taxon>Mycobacterium</taxon>
    </lineage>
</organism>
<keyword evidence="3 11" id="KW-0004">4Fe-4S</keyword>
<comment type="PTM">
    <text evidence="11">Upon Fe-S cluster removal intramolecular disulfide bonds are formed.</text>
</comment>
<evidence type="ECO:0000256" key="10">
    <source>
        <dbReference type="ARBA" id="ARBA00023163"/>
    </source>
</evidence>
<dbReference type="PROSITE" id="PS51674">
    <property type="entry name" value="4FE4S_WBL"/>
    <property type="match status" value="1"/>
</dbReference>
<comment type="subcellular location">
    <subcellularLocation>
        <location evidence="1 11">Cytoplasm</location>
    </subcellularLocation>
</comment>
<evidence type="ECO:0000256" key="4">
    <source>
        <dbReference type="ARBA" id="ARBA00022723"/>
    </source>
</evidence>
<evidence type="ECO:0000256" key="6">
    <source>
        <dbReference type="ARBA" id="ARBA00023014"/>
    </source>
</evidence>
<keyword evidence="7 11" id="KW-0805">Transcription regulation</keyword>
<dbReference type="Pfam" id="PF02467">
    <property type="entry name" value="Whib"/>
    <property type="match status" value="1"/>
</dbReference>
<evidence type="ECO:0000256" key="5">
    <source>
        <dbReference type="ARBA" id="ARBA00023004"/>
    </source>
</evidence>
<comment type="function">
    <text evidence="11">Acts as a transcriptional regulator. Probably redox-responsive. The apo- but not holo-form probably binds DNA.</text>
</comment>
<evidence type="ECO:0000256" key="3">
    <source>
        <dbReference type="ARBA" id="ARBA00022485"/>
    </source>
</evidence>
<evidence type="ECO:0000256" key="2">
    <source>
        <dbReference type="ARBA" id="ARBA00006597"/>
    </source>
</evidence>
<dbReference type="Proteomes" id="UP000051677">
    <property type="component" value="Unassembled WGS sequence"/>
</dbReference>
<feature type="domain" description="4Fe-4S Wbl-type" evidence="12">
    <location>
        <begin position="20"/>
        <end position="76"/>
    </location>
</feature>
<dbReference type="EMBL" id="LKTM01000384">
    <property type="protein sequence ID" value="KQH75189.1"/>
    <property type="molecule type" value="Genomic_DNA"/>
</dbReference>
<feature type="binding site" evidence="11">
    <location>
        <position position="52"/>
    </location>
    <ligand>
        <name>[4Fe-4S] cluster</name>
        <dbReference type="ChEBI" id="CHEBI:49883"/>
    </ligand>
</feature>
<protein>
    <recommendedName>
        <fullName evidence="11">Transcriptional regulator WhiB</fullName>
    </recommendedName>
</protein>
<dbReference type="InterPro" id="IPR003482">
    <property type="entry name" value="Whib"/>
</dbReference>
<name>A0A0Q2Q5E3_MYCGO</name>
<dbReference type="GO" id="GO:0051539">
    <property type="term" value="F:4 iron, 4 sulfur cluster binding"/>
    <property type="evidence" value="ECO:0007669"/>
    <property type="project" value="UniProtKB-UniRule"/>
</dbReference>
<accession>A0A0Q2Q5E3</accession>
<keyword evidence="10 11" id="KW-0804">Transcription</keyword>
<feature type="binding site" evidence="11">
    <location>
        <position position="43"/>
    </location>
    <ligand>
        <name>[4Fe-4S] cluster</name>
        <dbReference type="ChEBI" id="CHEBI:49883"/>
    </ligand>
</feature>
<keyword evidence="8 11" id="KW-0238">DNA-binding</keyword>
<comment type="cofactor">
    <cofactor evidence="11">
        <name>[4Fe-4S] cluster</name>
        <dbReference type="ChEBI" id="CHEBI:49883"/>
    </cofactor>
    <text evidence="11">Binds 1 [4Fe-4S] cluster per subunit. Following nitrosylation of the [4Fe-4S] cluster binds 1 [4Fe-8(NO)] cluster per subunit.</text>
</comment>